<organism evidence="1 2">
    <name type="scientific">Bacteriophage sp</name>
    <dbReference type="NCBI Taxonomy" id="38018"/>
    <lineage>
        <taxon>Viruses</taxon>
    </lineage>
</organism>
<evidence type="ECO:0000313" key="1">
    <source>
        <dbReference type="EMBL" id="UVX36119.1"/>
    </source>
</evidence>
<accession>A0ABY5TRR5</accession>
<proteinExistence type="predicted"/>
<evidence type="ECO:0000313" key="2">
    <source>
        <dbReference type="Proteomes" id="UP001160009"/>
    </source>
</evidence>
<dbReference type="EMBL" id="OP072506">
    <property type="protein sequence ID" value="UVX36119.1"/>
    <property type="molecule type" value="Genomic_DNA"/>
</dbReference>
<name>A0ABY5TRR5_9VIRU</name>
<protein>
    <submittedName>
        <fullName evidence="1">Uncharacterized protein</fullName>
    </submittedName>
</protein>
<reference evidence="1 2" key="1">
    <citation type="submission" date="2022-07" db="EMBL/GenBank/DDBJ databases">
        <authorList>
            <person name="Nishijima S."/>
        </authorList>
    </citation>
    <scope>NUCLEOTIDE SEQUENCE [LARGE SCALE GENOMIC DNA]</scope>
    <source>
        <strain evidence="1">3055_109949</strain>
    </source>
</reference>
<dbReference type="Proteomes" id="UP001160009">
    <property type="component" value="Segment"/>
</dbReference>
<sequence>MNEHTTLTILSATLRGCLPYEYNERYINGKDTDHNIVITKEDSERTVYITENTPDHNSILDVTLYDDANDNEPVEIYQWDTNDPNLNLTDLIDYIKNNL</sequence>
<keyword evidence="2" id="KW-1185">Reference proteome</keyword>